<dbReference type="EMBL" id="CM002910">
    <property type="protein sequence ID" value="KMY89460.1"/>
    <property type="molecule type" value="Genomic_DNA"/>
</dbReference>
<dbReference type="Pfam" id="PF20772">
    <property type="entry name" value="TACO1_YebC_N"/>
    <property type="match status" value="1"/>
</dbReference>
<dbReference type="PANTHER" id="PTHR12532">
    <property type="entry name" value="TRANSLATIONAL ACTIVATOR OF CYTOCHROME C OXIDASE 1"/>
    <property type="match status" value="1"/>
</dbReference>
<dbReference type="InterPro" id="IPR029072">
    <property type="entry name" value="YebC-like"/>
</dbReference>
<evidence type="ECO:0000259" key="4">
    <source>
        <dbReference type="Pfam" id="PF20772"/>
    </source>
</evidence>
<dbReference type="FunFam" id="3.30.70.980:FF:000039">
    <property type="entry name" value="Uncharacterized protein"/>
    <property type="match status" value="1"/>
</dbReference>
<evidence type="ECO:0000259" key="3">
    <source>
        <dbReference type="Pfam" id="PF01709"/>
    </source>
</evidence>
<dbReference type="InterPro" id="IPR049083">
    <property type="entry name" value="TACO1_YebC_N"/>
</dbReference>
<reference evidence="5" key="3">
    <citation type="submission" date="2015-04" db="EMBL/GenBank/DDBJ databases">
        <authorList>
            <consortium name="FlyBase"/>
        </authorList>
    </citation>
    <scope>NUCLEOTIDE SEQUENCE</scope>
    <source>
        <strain evidence="5">W501</strain>
    </source>
</reference>
<proteinExistence type="inferred from homology"/>
<reference evidence="5" key="1">
    <citation type="journal article" date="2013" name="Genome Res.">
        <title>A second-generation assembly of the Drosophila simulans genome provides new insights into patterns of lineage-specific divergence.</title>
        <authorList>
            <person name="Hu T.T."/>
            <person name="Eisen M.B."/>
            <person name="Thornton K.R."/>
            <person name="Andolfatto P."/>
        </authorList>
    </citation>
    <scope>NUCLEOTIDE SEQUENCE [LARGE SCALE GENOMIC DNA]</scope>
    <source>
        <strain evidence="5">W501</strain>
    </source>
</reference>
<dbReference type="PANTHER" id="PTHR12532:SF0">
    <property type="entry name" value="TRANSLATIONAL ACTIVATOR OF CYTOCHROME C OXIDASE 1"/>
    <property type="match status" value="1"/>
</dbReference>
<dbReference type="Proteomes" id="UP000035880">
    <property type="component" value="Chromosome 2L"/>
</dbReference>
<name>A0A0J9TKD2_DROSI</name>
<dbReference type="FunFam" id="1.10.10.200:FF:000002">
    <property type="entry name" value="Probable transcriptional regulatory protein CLM62_37755"/>
    <property type="match status" value="1"/>
</dbReference>
<sequence>MLRNVCTFSTHFGKCVFQAQQPIRGMAGHSKWANIKHTKALKDGARAALFAKISRQIRMAIQEGNSADPAINSLLRTEIERALKQNMPSGTIQNTLNKFKASKVQLKKYRIDIKYKRNVYLICIFYTDNFSGVKMDATPMIKKAGGEFMDVGNLFEDFGLIETRYDTAKLLNESSLEDKATNDAIELGAEEIEVVDNADGSVNFLCNPLVLTSLSRNLEKAGYTVENSEHIFSPMNVVQLSPEEQKAYDVFVEKLRNLPGLEDIYDNVEQT</sequence>
<dbReference type="SUPFAM" id="SSF75625">
    <property type="entry name" value="YebC-like"/>
    <property type="match status" value="1"/>
</dbReference>
<protein>
    <recommendedName>
        <fullName evidence="6">Transcriptional regulatory protein</fullName>
    </recommendedName>
</protein>
<evidence type="ECO:0000313" key="5">
    <source>
        <dbReference type="EMBL" id="KMY89460.1"/>
    </source>
</evidence>
<evidence type="ECO:0008006" key="6">
    <source>
        <dbReference type="Google" id="ProtNLM"/>
    </source>
</evidence>
<dbReference type="AlphaFoldDB" id="A0A0J9TKD2"/>
<dbReference type="InterPro" id="IPR026564">
    <property type="entry name" value="Transcrip_reg_TACO1-like_dom3"/>
</dbReference>
<evidence type="ECO:0000256" key="2">
    <source>
        <dbReference type="ARBA" id="ARBA00008724"/>
    </source>
</evidence>
<dbReference type="Gene3D" id="1.10.10.200">
    <property type="match status" value="1"/>
</dbReference>
<dbReference type="GO" id="GO:0005739">
    <property type="term" value="C:mitochondrion"/>
    <property type="evidence" value="ECO:0007669"/>
    <property type="project" value="UniProtKB-SubCell"/>
</dbReference>
<evidence type="ECO:0000256" key="1">
    <source>
        <dbReference type="ARBA" id="ARBA00004173"/>
    </source>
</evidence>
<dbReference type="InterPro" id="IPR002876">
    <property type="entry name" value="Transcrip_reg_TACO1-like"/>
</dbReference>
<dbReference type="Pfam" id="PF01709">
    <property type="entry name" value="Transcrip_reg"/>
    <property type="match status" value="1"/>
</dbReference>
<comment type="subcellular location">
    <subcellularLocation>
        <location evidence="1">Mitochondrion</location>
    </subcellularLocation>
</comment>
<feature type="domain" description="TACO1/YebC-like N-terminal" evidence="4">
    <location>
        <begin position="30"/>
        <end position="100"/>
    </location>
</feature>
<dbReference type="KEGG" id="dsi:Dsimw501_GD29397"/>
<dbReference type="InterPro" id="IPR017856">
    <property type="entry name" value="Integrase-like_N"/>
</dbReference>
<comment type="similarity">
    <text evidence="2">Belongs to the TACO1 family.</text>
</comment>
<accession>A0A0J9TKD2</accession>
<dbReference type="Gene3D" id="3.30.70.980">
    <property type="match status" value="2"/>
</dbReference>
<dbReference type="Bgee" id="FBgn0270687">
    <property type="expression patterns" value="Expressed in male reproductive system and 3 other cell types or tissues"/>
</dbReference>
<organism evidence="5">
    <name type="scientific">Drosophila simulans</name>
    <name type="common">Fruit fly</name>
    <dbReference type="NCBI Taxonomy" id="7240"/>
    <lineage>
        <taxon>Eukaryota</taxon>
        <taxon>Metazoa</taxon>
        <taxon>Ecdysozoa</taxon>
        <taxon>Arthropoda</taxon>
        <taxon>Hexapoda</taxon>
        <taxon>Insecta</taxon>
        <taxon>Pterygota</taxon>
        <taxon>Neoptera</taxon>
        <taxon>Endopterygota</taxon>
        <taxon>Diptera</taxon>
        <taxon>Brachycera</taxon>
        <taxon>Muscomorpha</taxon>
        <taxon>Ephydroidea</taxon>
        <taxon>Drosophilidae</taxon>
        <taxon>Drosophila</taxon>
        <taxon>Sophophora</taxon>
    </lineage>
</organism>
<reference evidence="5" key="2">
    <citation type="submission" date="2014-06" db="EMBL/GenBank/DDBJ databases">
        <authorList>
            <person name="Hu T."/>
            <person name="Eisen M.B."/>
            <person name="Thornton K.R."/>
            <person name="Andolfatto P."/>
        </authorList>
    </citation>
    <scope>NUCLEOTIDE SEQUENCE</scope>
    <source>
        <strain evidence="5">W501</strain>
    </source>
</reference>
<dbReference type="OrthoDB" id="2017544at2759"/>
<gene>
    <name evidence="5" type="primary">Dsim\GD29397</name>
    <name evidence="5" type="ORF">Dsimw501_GD29397</name>
</gene>
<feature type="domain" description="TACO1/YebC-like second and third" evidence="3">
    <location>
        <begin position="107"/>
        <end position="268"/>
    </location>
</feature>
<dbReference type="InterPro" id="IPR048300">
    <property type="entry name" value="TACO1_YebC-like_2nd/3rd_dom"/>
</dbReference>